<evidence type="ECO:0000256" key="2">
    <source>
        <dbReference type="SAM" id="SignalP"/>
    </source>
</evidence>
<evidence type="ECO:0008006" key="5">
    <source>
        <dbReference type="Google" id="ProtNLM"/>
    </source>
</evidence>
<reference evidence="4" key="1">
    <citation type="submission" date="2019-08" db="EMBL/GenBank/DDBJ databases">
        <authorList>
            <person name="Zheng X."/>
        </authorList>
    </citation>
    <scope>NUCLEOTIDE SEQUENCE [LARGE SCALE GENOMIC DNA]</scope>
    <source>
        <strain evidence="4">FJAT-25496</strain>
    </source>
</reference>
<dbReference type="SUPFAM" id="SSF160387">
    <property type="entry name" value="NosL/MerB-like"/>
    <property type="match status" value="1"/>
</dbReference>
<dbReference type="PANTHER" id="PTHR41247:SF1">
    <property type="entry name" value="HTH-TYPE TRANSCRIPTIONAL REPRESSOR YCNK"/>
    <property type="match status" value="1"/>
</dbReference>
<feature type="region of interest" description="Disordered" evidence="1">
    <location>
        <begin position="183"/>
        <end position="206"/>
    </location>
</feature>
<evidence type="ECO:0000313" key="3">
    <source>
        <dbReference type="EMBL" id="QED46784.1"/>
    </source>
</evidence>
<dbReference type="PANTHER" id="PTHR41247">
    <property type="entry name" value="HTH-TYPE TRANSCRIPTIONAL REPRESSOR YCNK"/>
    <property type="match status" value="1"/>
</dbReference>
<dbReference type="STRING" id="1742359.GCA_001439625_04261"/>
<feature type="compositionally biased region" description="Polar residues" evidence="1">
    <location>
        <begin position="43"/>
        <end position="52"/>
    </location>
</feature>
<gene>
    <name evidence="3" type="ORF">FSZ17_05545</name>
</gene>
<dbReference type="PROSITE" id="PS51257">
    <property type="entry name" value="PROKAR_LIPOPROTEIN"/>
    <property type="match status" value="1"/>
</dbReference>
<dbReference type="InterPro" id="IPR008719">
    <property type="entry name" value="N2O_reductase_NosL"/>
</dbReference>
<dbReference type="EMBL" id="CP042593">
    <property type="protein sequence ID" value="QED46784.1"/>
    <property type="molecule type" value="Genomic_DNA"/>
</dbReference>
<keyword evidence="2" id="KW-0732">Signal</keyword>
<feature type="compositionally biased region" description="Basic and acidic residues" evidence="1">
    <location>
        <begin position="24"/>
        <end position="42"/>
    </location>
</feature>
<evidence type="ECO:0000313" key="4">
    <source>
        <dbReference type="Proteomes" id="UP000321555"/>
    </source>
</evidence>
<dbReference type="Pfam" id="PF05573">
    <property type="entry name" value="NosL"/>
    <property type="match status" value="1"/>
</dbReference>
<dbReference type="KEGG" id="bda:FSZ17_05545"/>
<dbReference type="RefSeq" id="WP_057775390.1">
    <property type="nucleotide sequence ID" value="NZ_CP042593.1"/>
</dbReference>
<sequence length="206" mass="23161">MRKLGLLLLSGLTVIALAACGDKSSESGTAKDKPKVETENMKEGTTAQTASSIEPTEEHKCAFCDMKIYLKDETMGVFTAQALNSKGENLFFDDSGCLLNYERKTGEKLNEKWVRDYLSTDWIDAEKAIPVHSDIQTPMKYGYAFFGTQDSADKFTSENTNTKATLSSWEEIDKVSNERYIKKMEKMKNKEAGDHNEHDDESENSH</sequence>
<accession>A0A5B8Z194</accession>
<feature type="region of interest" description="Disordered" evidence="1">
    <location>
        <begin position="24"/>
        <end position="52"/>
    </location>
</feature>
<dbReference type="AlphaFoldDB" id="A0A5B8Z194"/>
<dbReference type="OrthoDB" id="2454527at2"/>
<proteinExistence type="predicted"/>
<evidence type="ECO:0000256" key="1">
    <source>
        <dbReference type="SAM" id="MobiDB-lite"/>
    </source>
</evidence>
<feature type="signal peptide" evidence="2">
    <location>
        <begin position="1"/>
        <end position="18"/>
    </location>
</feature>
<organism evidence="3 4">
    <name type="scientific">Cytobacillus dafuensis</name>
    <name type="common">Bacillus dafuensis</name>
    <dbReference type="NCBI Taxonomy" id="1742359"/>
    <lineage>
        <taxon>Bacteria</taxon>
        <taxon>Bacillati</taxon>
        <taxon>Bacillota</taxon>
        <taxon>Bacilli</taxon>
        <taxon>Bacillales</taxon>
        <taxon>Bacillaceae</taxon>
        <taxon>Cytobacillus</taxon>
    </lineage>
</organism>
<feature type="chain" id="PRO_5022712256" description="NosL family protein" evidence="2">
    <location>
        <begin position="19"/>
        <end position="206"/>
    </location>
</feature>
<name>A0A5B8Z194_CYTDA</name>
<keyword evidence="4" id="KW-1185">Reference proteome</keyword>
<dbReference type="Proteomes" id="UP000321555">
    <property type="component" value="Chromosome"/>
</dbReference>
<protein>
    <recommendedName>
        <fullName evidence="5">NosL family protein</fullName>
    </recommendedName>
</protein>